<comment type="caution">
    <text evidence="1">The sequence shown here is derived from an EMBL/GenBank/DDBJ whole genome shotgun (WGS) entry which is preliminary data.</text>
</comment>
<proteinExistence type="predicted"/>
<keyword evidence="2" id="KW-1185">Reference proteome</keyword>
<gene>
    <name evidence="1" type="ORF">O6H91_04G136400</name>
</gene>
<sequence>MPADLPGFYFDPDRNRYFPIPRGGRSGAKYPASSQATNESFGKRRKESGTGPSSLSRTDWKKNDLLHLVHGREVFKYHGLTRFGNLSRNFKQRCLEAYACSPRVWEYAGTNKRADGALEYLPLNLQTDEGEVRASTILLGGSNGRLSACASTSSTADQQNDSVLITPRQCLPSDRKLWSGEEKPFILKHISDNTIFSSKITAIKKLGKILDAGSSQPCQRAIIATLGSAESGGTLYLMRLNSESRDSHMMHARSGVNMRVSASVITNCSVWTAECSAQGTMACLGTSKGAGLVALETGSLKWICRSKSDLLSLQFENTGNVVLCGFRNGFISTVDVRAPPQRLHQQVSTAVSHGRNLDVPTRPRFWNPFRQREVAIGTFTGENFETMSIDDENITEKATLGIVDKDSSEMRMKSALCSIVLLPSDERYFLASAMDGTICLWDRRMSHKGVVRNYEGLFNSHTNLGLGVDPSETLLLSGGEDCTICIWSIASGRLLHKKSGLSSPANTVCWPTSYDSNTSFQWNGLMEPLPKDKHAWGVFLGSFDGLLYMHGGAS</sequence>
<evidence type="ECO:0000313" key="2">
    <source>
        <dbReference type="Proteomes" id="UP001162992"/>
    </source>
</evidence>
<protein>
    <submittedName>
        <fullName evidence="1">Uncharacterized protein</fullName>
    </submittedName>
</protein>
<reference evidence="2" key="1">
    <citation type="journal article" date="2024" name="Proc. Natl. Acad. Sci. U.S.A.">
        <title>Extraordinary preservation of gene collinearity over three hundred million years revealed in homosporous lycophytes.</title>
        <authorList>
            <person name="Li C."/>
            <person name="Wickell D."/>
            <person name="Kuo L.Y."/>
            <person name="Chen X."/>
            <person name="Nie B."/>
            <person name="Liao X."/>
            <person name="Peng D."/>
            <person name="Ji J."/>
            <person name="Jenkins J."/>
            <person name="Williams M."/>
            <person name="Shu S."/>
            <person name="Plott C."/>
            <person name="Barry K."/>
            <person name="Rajasekar S."/>
            <person name="Grimwood J."/>
            <person name="Han X."/>
            <person name="Sun S."/>
            <person name="Hou Z."/>
            <person name="He W."/>
            <person name="Dai G."/>
            <person name="Sun C."/>
            <person name="Schmutz J."/>
            <person name="Leebens-Mack J.H."/>
            <person name="Li F.W."/>
            <person name="Wang L."/>
        </authorList>
    </citation>
    <scope>NUCLEOTIDE SEQUENCE [LARGE SCALE GENOMIC DNA]</scope>
    <source>
        <strain evidence="2">cv. PW_Plant_1</strain>
    </source>
</reference>
<dbReference type="EMBL" id="CM055095">
    <property type="protein sequence ID" value="KAJ7560587.1"/>
    <property type="molecule type" value="Genomic_DNA"/>
</dbReference>
<accession>A0ACC2E2E4</accession>
<dbReference type="Proteomes" id="UP001162992">
    <property type="component" value="Chromosome 4"/>
</dbReference>
<name>A0ACC2E2E4_DIPCM</name>
<evidence type="ECO:0000313" key="1">
    <source>
        <dbReference type="EMBL" id="KAJ7560587.1"/>
    </source>
</evidence>
<organism evidence="1 2">
    <name type="scientific">Diphasiastrum complanatum</name>
    <name type="common">Issler's clubmoss</name>
    <name type="synonym">Lycopodium complanatum</name>
    <dbReference type="NCBI Taxonomy" id="34168"/>
    <lineage>
        <taxon>Eukaryota</taxon>
        <taxon>Viridiplantae</taxon>
        <taxon>Streptophyta</taxon>
        <taxon>Embryophyta</taxon>
        <taxon>Tracheophyta</taxon>
        <taxon>Lycopodiopsida</taxon>
        <taxon>Lycopodiales</taxon>
        <taxon>Lycopodiaceae</taxon>
        <taxon>Lycopodioideae</taxon>
        <taxon>Diphasiastrum</taxon>
    </lineage>
</organism>